<sequence length="157" mass="18067">MECMTNVSENQENGENHLPSINIFYEVFPGSIVSEEVDLYLPSDSVFDGVINATREKYEDNKNQYPLLDGSDFCTPQCITEFFYSYPLCAKKFLPDDMFQELFRERISSNESQSQLDNGNTIATTLEAVNDPSTNVAPKNNTWLEEMMNKWDDMKLE</sequence>
<dbReference type="Proteomes" id="UP001341840">
    <property type="component" value="Unassembled WGS sequence"/>
</dbReference>
<comment type="caution">
    <text evidence="1">The sequence shown here is derived from an EMBL/GenBank/DDBJ whole genome shotgun (WGS) entry which is preliminary data.</text>
</comment>
<proteinExistence type="predicted"/>
<protein>
    <submittedName>
        <fullName evidence="1">Uncharacterized protein</fullName>
    </submittedName>
</protein>
<gene>
    <name evidence="1" type="ORF">PIB30_049295</name>
</gene>
<evidence type="ECO:0000313" key="2">
    <source>
        <dbReference type="Proteomes" id="UP001341840"/>
    </source>
</evidence>
<keyword evidence="2" id="KW-1185">Reference proteome</keyword>
<reference evidence="1 2" key="1">
    <citation type="journal article" date="2023" name="Plants (Basel)">
        <title>Bridging the Gap: Combining Genomics and Transcriptomics Approaches to Understand Stylosanthes scabra, an Orphan Legume from the Brazilian Caatinga.</title>
        <authorList>
            <person name="Ferreira-Neto J.R.C."/>
            <person name="da Silva M.D."/>
            <person name="Binneck E."/>
            <person name="de Melo N.F."/>
            <person name="da Silva R.H."/>
            <person name="de Melo A.L.T.M."/>
            <person name="Pandolfi V."/>
            <person name="Bustamante F.O."/>
            <person name="Brasileiro-Vidal A.C."/>
            <person name="Benko-Iseppon A.M."/>
        </authorList>
    </citation>
    <scope>NUCLEOTIDE SEQUENCE [LARGE SCALE GENOMIC DNA]</scope>
    <source>
        <tissue evidence="1">Leaves</tissue>
    </source>
</reference>
<name>A0ABU6QIU7_9FABA</name>
<organism evidence="1 2">
    <name type="scientific">Stylosanthes scabra</name>
    <dbReference type="NCBI Taxonomy" id="79078"/>
    <lineage>
        <taxon>Eukaryota</taxon>
        <taxon>Viridiplantae</taxon>
        <taxon>Streptophyta</taxon>
        <taxon>Embryophyta</taxon>
        <taxon>Tracheophyta</taxon>
        <taxon>Spermatophyta</taxon>
        <taxon>Magnoliopsida</taxon>
        <taxon>eudicotyledons</taxon>
        <taxon>Gunneridae</taxon>
        <taxon>Pentapetalae</taxon>
        <taxon>rosids</taxon>
        <taxon>fabids</taxon>
        <taxon>Fabales</taxon>
        <taxon>Fabaceae</taxon>
        <taxon>Papilionoideae</taxon>
        <taxon>50 kb inversion clade</taxon>
        <taxon>dalbergioids sensu lato</taxon>
        <taxon>Dalbergieae</taxon>
        <taxon>Pterocarpus clade</taxon>
        <taxon>Stylosanthes</taxon>
    </lineage>
</organism>
<evidence type="ECO:0000313" key="1">
    <source>
        <dbReference type="EMBL" id="MED6111094.1"/>
    </source>
</evidence>
<dbReference type="EMBL" id="JASCZI010000330">
    <property type="protein sequence ID" value="MED6111094.1"/>
    <property type="molecule type" value="Genomic_DNA"/>
</dbReference>
<accession>A0ABU6QIU7</accession>